<feature type="compositionally biased region" description="Basic and acidic residues" evidence="6">
    <location>
        <begin position="85"/>
        <end position="101"/>
    </location>
</feature>
<dbReference type="Pfam" id="PF13103">
    <property type="entry name" value="TonB_2"/>
    <property type="match status" value="1"/>
</dbReference>
<keyword evidence="9" id="KW-1185">Reference proteome</keyword>
<comment type="subcellular location">
    <subcellularLocation>
        <location evidence="1">Membrane</location>
        <topology evidence="1">Single-pass membrane protein</topology>
    </subcellularLocation>
</comment>
<dbReference type="SUPFAM" id="SSF74653">
    <property type="entry name" value="TolA/TonB C-terminal domain"/>
    <property type="match status" value="1"/>
</dbReference>
<keyword evidence="4 7" id="KW-0472">Membrane</keyword>
<sequence length="337" mass="37350">MKILTKDGQKISYSLVFSLILHVGFFAFAVKKIAPPDSFSIPQQVAFTEKKNSIKLDSIKFISLKQLQAIKDARNRQVVANETSGKNERPANSRFLGEKDQTFDRQTMAARNGAFKEAGLGKKSGSESTLAQTEPKSRPRPKKMAESRPKALKKALSLSDLGGFKMAEVEKMQNQAQETLQEMKKKMDEEARAGALGVDKGQLGKNGLAQNSDFVEDVPLGDMTNLNTTEFKYYGFYHRIRQKLEQHWGTSIKDKAKNLYRSGRRMPASENLITSVSVTLNDKGQIVDMQIEGTSGVRELDQAAIESFNKAGPFPNPPKGLLVGGRATIQWGFVVKS</sequence>
<evidence type="ECO:0000313" key="9">
    <source>
        <dbReference type="Proteomes" id="UP000235584"/>
    </source>
</evidence>
<protein>
    <submittedName>
        <fullName evidence="8">Uncharacterized protein</fullName>
    </submittedName>
</protein>
<dbReference type="RefSeq" id="WP_102245307.1">
    <property type="nucleotide sequence ID" value="NZ_CP025704.1"/>
</dbReference>
<proteinExistence type="predicted"/>
<organism evidence="8 9">
    <name type="scientific">Bacteriovorax stolpii</name>
    <name type="common">Bdellovibrio stolpii</name>
    <dbReference type="NCBI Taxonomy" id="960"/>
    <lineage>
        <taxon>Bacteria</taxon>
        <taxon>Pseudomonadati</taxon>
        <taxon>Bdellovibrionota</taxon>
        <taxon>Bacteriovoracia</taxon>
        <taxon>Bacteriovoracales</taxon>
        <taxon>Bacteriovoracaceae</taxon>
        <taxon>Bacteriovorax</taxon>
    </lineage>
</organism>
<evidence type="ECO:0000256" key="6">
    <source>
        <dbReference type="SAM" id="MobiDB-lite"/>
    </source>
</evidence>
<gene>
    <name evidence="8" type="ORF">C0V70_18295</name>
</gene>
<dbReference type="NCBIfam" id="TIGR01352">
    <property type="entry name" value="tonB_Cterm"/>
    <property type="match status" value="1"/>
</dbReference>
<feature type="coiled-coil region" evidence="5">
    <location>
        <begin position="166"/>
        <end position="193"/>
    </location>
</feature>
<dbReference type="InterPro" id="IPR006260">
    <property type="entry name" value="TonB/TolA_C"/>
</dbReference>
<dbReference type="GO" id="GO:0016020">
    <property type="term" value="C:membrane"/>
    <property type="evidence" value="ECO:0007669"/>
    <property type="project" value="UniProtKB-SubCell"/>
</dbReference>
<dbReference type="Proteomes" id="UP000235584">
    <property type="component" value="Chromosome"/>
</dbReference>
<evidence type="ECO:0000256" key="3">
    <source>
        <dbReference type="ARBA" id="ARBA00022989"/>
    </source>
</evidence>
<name>A0A2K9NWX3_BACTC</name>
<dbReference type="AlphaFoldDB" id="A0A2K9NWX3"/>
<evidence type="ECO:0000256" key="1">
    <source>
        <dbReference type="ARBA" id="ARBA00004167"/>
    </source>
</evidence>
<feature type="region of interest" description="Disordered" evidence="6">
    <location>
        <begin position="78"/>
        <end position="101"/>
    </location>
</feature>
<accession>A0A2K9NWX3</accession>
<keyword evidence="3 7" id="KW-1133">Transmembrane helix</keyword>
<keyword evidence="5" id="KW-0175">Coiled coil</keyword>
<dbReference type="KEGG" id="bsto:C0V70_18295"/>
<evidence type="ECO:0000256" key="4">
    <source>
        <dbReference type="ARBA" id="ARBA00023136"/>
    </source>
</evidence>
<feature type="transmembrane region" description="Helical" evidence="7">
    <location>
        <begin position="12"/>
        <end position="30"/>
    </location>
</feature>
<evidence type="ECO:0000313" key="8">
    <source>
        <dbReference type="EMBL" id="AUO00020.1"/>
    </source>
</evidence>
<feature type="region of interest" description="Disordered" evidence="6">
    <location>
        <begin position="115"/>
        <end position="152"/>
    </location>
</feature>
<dbReference type="EMBL" id="CP025704">
    <property type="protein sequence ID" value="AUO00020.1"/>
    <property type="molecule type" value="Genomic_DNA"/>
</dbReference>
<evidence type="ECO:0000256" key="2">
    <source>
        <dbReference type="ARBA" id="ARBA00022692"/>
    </source>
</evidence>
<dbReference type="Gene3D" id="3.30.1150.10">
    <property type="match status" value="1"/>
</dbReference>
<evidence type="ECO:0000256" key="5">
    <source>
        <dbReference type="SAM" id="Coils"/>
    </source>
</evidence>
<evidence type="ECO:0000256" key="7">
    <source>
        <dbReference type="SAM" id="Phobius"/>
    </source>
</evidence>
<reference evidence="8 9" key="1">
    <citation type="submission" date="2018-01" db="EMBL/GenBank/DDBJ databases">
        <title>Complete genome sequence of Bacteriovorax stolpii DSM12778.</title>
        <authorList>
            <person name="Tang B."/>
            <person name="Chang J."/>
        </authorList>
    </citation>
    <scope>NUCLEOTIDE SEQUENCE [LARGE SCALE GENOMIC DNA]</scope>
    <source>
        <strain evidence="8 9">DSM 12778</strain>
    </source>
</reference>
<keyword evidence="2 7" id="KW-0812">Transmembrane</keyword>